<gene>
    <name evidence="4" type="ORF">QTJ16_002190</name>
</gene>
<name>A0AAD9WEV0_9HELO</name>
<keyword evidence="2" id="KW-0472">Membrane</keyword>
<dbReference type="PANTHER" id="PTHR38793:SF1">
    <property type="entry name" value="SMODS AND SLOG-ASSOCIATING 2TM EFFECTOR DOMAIN-CONTAINING PROTEIN"/>
    <property type="match status" value="1"/>
</dbReference>
<feature type="region of interest" description="Disordered" evidence="1">
    <location>
        <begin position="1"/>
        <end position="30"/>
    </location>
</feature>
<dbReference type="InterPro" id="IPR041622">
    <property type="entry name" value="SLATT_fungi"/>
</dbReference>
<dbReference type="AlphaFoldDB" id="A0AAD9WEV0"/>
<protein>
    <recommendedName>
        <fullName evidence="3">SMODS and SLOG-associating 2TM effector domain-containing protein</fullName>
    </recommendedName>
</protein>
<evidence type="ECO:0000313" key="5">
    <source>
        <dbReference type="Proteomes" id="UP001285354"/>
    </source>
</evidence>
<feature type="compositionally biased region" description="Low complexity" evidence="1">
    <location>
        <begin position="195"/>
        <end position="210"/>
    </location>
</feature>
<accession>A0AAD9WEV0</accession>
<feature type="region of interest" description="Disordered" evidence="1">
    <location>
        <begin position="195"/>
        <end position="217"/>
    </location>
</feature>
<dbReference type="EMBL" id="JAUBYV010000002">
    <property type="protein sequence ID" value="KAK2629087.1"/>
    <property type="molecule type" value="Genomic_DNA"/>
</dbReference>
<evidence type="ECO:0000313" key="4">
    <source>
        <dbReference type="EMBL" id="KAK2629087.1"/>
    </source>
</evidence>
<keyword evidence="5" id="KW-1185">Reference proteome</keyword>
<proteinExistence type="predicted"/>
<reference evidence="4" key="1">
    <citation type="submission" date="2023-06" db="EMBL/GenBank/DDBJ databases">
        <title>Draft genome of Marssonina rosae.</title>
        <authorList>
            <person name="Cheng Q."/>
        </authorList>
    </citation>
    <scope>NUCLEOTIDE SEQUENCE</scope>
    <source>
        <strain evidence="4">R4</strain>
    </source>
</reference>
<feature type="domain" description="SMODS and SLOG-associating 2TM effector" evidence="3">
    <location>
        <begin position="114"/>
        <end position="189"/>
    </location>
</feature>
<evidence type="ECO:0000259" key="3">
    <source>
        <dbReference type="Pfam" id="PF18142"/>
    </source>
</evidence>
<keyword evidence="2" id="KW-0812">Transmembrane</keyword>
<dbReference type="PANTHER" id="PTHR38793">
    <property type="entry name" value="SLATT_FUNGAL DOMAIN-CONTAINING PROTEIN-RELATED"/>
    <property type="match status" value="1"/>
</dbReference>
<keyword evidence="2" id="KW-1133">Transmembrane helix</keyword>
<organism evidence="4 5">
    <name type="scientific">Diplocarpon rosae</name>
    <dbReference type="NCBI Taxonomy" id="946125"/>
    <lineage>
        <taxon>Eukaryota</taxon>
        <taxon>Fungi</taxon>
        <taxon>Dikarya</taxon>
        <taxon>Ascomycota</taxon>
        <taxon>Pezizomycotina</taxon>
        <taxon>Leotiomycetes</taxon>
        <taxon>Helotiales</taxon>
        <taxon>Drepanopezizaceae</taxon>
        <taxon>Diplocarpon</taxon>
    </lineage>
</organism>
<feature type="transmembrane region" description="Helical" evidence="2">
    <location>
        <begin position="112"/>
        <end position="135"/>
    </location>
</feature>
<evidence type="ECO:0000256" key="1">
    <source>
        <dbReference type="SAM" id="MobiDB-lite"/>
    </source>
</evidence>
<dbReference type="Proteomes" id="UP001285354">
    <property type="component" value="Unassembled WGS sequence"/>
</dbReference>
<evidence type="ECO:0000256" key="2">
    <source>
        <dbReference type="SAM" id="Phobius"/>
    </source>
</evidence>
<dbReference type="Pfam" id="PF18142">
    <property type="entry name" value="SLATT_fungal"/>
    <property type="match status" value="1"/>
</dbReference>
<feature type="compositionally biased region" description="Low complexity" evidence="1">
    <location>
        <begin position="18"/>
        <end position="30"/>
    </location>
</feature>
<sequence>MSSRISNKLLGVEDGPDSSSSTGSLSKRSSSSILEIPPSVTRLSHADHAIICRSIGAVSDDENARMQHPASLLYPPRGLPSGLYRDVVRSRTTSQYQYYFSSFMFTPRFNPAGTGTTITVLAAVNTVLAGLLALMHNSGLPDRYKNDWTEFDEVEMYLKELVEAGVVRSGWSCEQVVEHCFALYRRAKGTVARNKPAAYSSTTSPAAKSSGGLTRQP</sequence>
<comment type="caution">
    <text evidence="4">The sequence shown here is derived from an EMBL/GenBank/DDBJ whole genome shotgun (WGS) entry which is preliminary data.</text>
</comment>
<dbReference type="NCBIfam" id="NF033635">
    <property type="entry name" value="SLATT_fungal"/>
    <property type="match status" value="1"/>
</dbReference>